<comment type="caution">
    <text evidence="8">The sequence shown here is derived from an EMBL/GenBank/DDBJ whole genome shotgun (WGS) entry which is preliminary data.</text>
</comment>
<dbReference type="Proteomes" id="UP000481858">
    <property type="component" value="Unassembled WGS sequence"/>
</dbReference>
<keyword evidence="5" id="KW-1133">Transmembrane helix</keyword>
<dbReference type="GO" id="GO:0016757">
    <property type="term" value="F:glycosyltransferase activity"/>
    <property type="evidence" value="ECO:0007669"/>
    <property type="project" value="UniProtKB-KW"/>
</dbReference>
<dbReference type="SUPFAM" id="SSF53448">
    <property type="entry name" value="Nucleotide-diphospho-sugar transferases"/>
    <property type="match status" value="1"/>
</dbReference>
<protein>
    <submittedName>
        <fullName evidence="8">Uncharacterized protein</fullName>
    </submittedName>
</protein>
<evidence type="ECO:0000313" key="8">
    <source>
        <dbReference type="EMBL" id="KAF2969755.1"/>
    </source>
</evidence>
<keyword evidence="9" id="KW-1185">Reference proteome</keyword>
<evidence type="ECO:0000313" key="9">
    <source>
        <dbReference type="Proteomes" id="UP000481858"/>
    </source>
</evidence>
<comment type="subcellular location">
    <subcellularLocation>
        <location evidence="1">Membrane</location>
    </subcellularLocation>
</comment>
<keyword evidence="2" id="KW-0328">Glycosyltransferase</keyword>
<evidence type="ECO:0000256" key="4">
    <source>
        <dbReference type="ARBA" id="ARBA00022692"/>
    </source>
</evidence>
<dbReference type="PANTHER" id="PTHR47844">
    <property type="entry name" value="SYNTHASE CPS1, PUTATIVE (AFU_ORTHOLOGUE AFUA_7G02500)-RELATED"/>
    <property type="match status" value="1"/>
</dbReference>
<dbReference type="Pfam" id="PF13641">
    <property type="entry name" value="Glyco_tranf_2_3"/>
    <property type="match status" value="1"/>
</dbReference>
<dbReference type="EMBL" id="WUBL01000032">
    <property type="protein sequence ID" value="KAF2969755.1"/>
    <property type="molecule type" value="Genomic_DNA"/>
</dbReference>
<dbReference type="PANTHER" id="PTHR47844:SF1">
    <property type="entry name" value="EXOSTOSIN-LIKE 2"/>
    <property type="match status" value="1"/>
</dbReference>
<evidence type="ECO:0000256" key="2">
    <source>
        <dbReference type="ARBA" id="ARBA00022676"/>
    </source>
</evidence>
<accession>A0A7C8MWD6</accession>
<sequence>MDFLLIVIFFRYARLILGLVEYWCYRKLAPFSHNTSQDDELLRQVTIVSITLGTEPRYRETISQWLTSNPSAIIIITIKSKYSDLVKLIESYDDSRISLHWVETPSARLQYAKAVQLVKTPLFVIADDRSRWMPGTLNGVLRPLSNTQIGGATVFHGVAPMNDKYFTPWELFGLLNIHRRNVQHATVAFINGGQVLNLSGRLAAFRTNIFQKQAFYDYFVHEKWLGRFAIRTGDDNAFTTWVVREGWETWFENDPNAATTVLSLPSSIYLKQLLRWQRDTARHYLSDLFYGFRSAQKRLIVRAALNIVVYYTTDVSILVELSSLSFLCVNRLSGLGYAVDPRYV</sequence>
<dbReference type="GO" id="GO:0016020">
    <property type="term" value="C:membrane"/>
    <property type="evidence" value="ECO:0007669"/>
    <property type="project" value="UniProtKB-SubCell"/>
</dbReference>
<evidence type="ECO:0000256" key="1">
    <source>
        <dbReference type="ARBA" id="ARBA00004370"/>
    </source>
</evidence>
<evidence type="ECO:0000256" key="6">
    <source>
        <dbReference type="ARBA" id="ARBA00023136"/>
    </source>
</evidence>
<reference evidence="8 9" key="1">
    <citation type="submission" date="2019-12" db="EMBL/GenBank/DDBJ databases">
        <title>Draft genome sequence of the ascomycete Xylaria multiplex DSM 110363.</title>
        <authorList>
            <person name="Buettner E."/>
            <person name="Kellner H."/>
        </authorList>
    </citation>
    <scope>NUCLEOTIDE SEQUENCE [LARGE SCALE GENOMIC DNA]</scope>
    <source>
        <strain evidence="8 9">DSM 110363</strain>
    </source>
</reference>
<keyword evidence="4" id="KW-0812">Transmembrane</keyword>
<keyword evidence="3" id="KW-0808">Transferase</keyword>
<keyword evidence="7" id="KW-0325">Glycoprotein</keyword>
<gene>
    <name evidence="8" type="ORF">GQX73_g3867</name>
</gene>
<organism evidence="8 9">
    <name type="scientific">Xylaria multiplex</name>
    <dbReference type="NCBI Taxonomy" id="323545"/>
    <lineage>
        <taxon>Eukaryota</taxon>
        <taxon>Fungi</taxon>
        <taxon>Dikarya</taxon>
        <taxon>Ascomycota</taxon>
        <taxon>Pezizomycotina</taxon>
        <taxon>Sordariomycetes</taxon>
        <taxon>Xylariomycetidae</taxon>
        <taxon>Xylariales</taxon>
        <taxon>Xylariaceae</taxon>
        <taxon>Xylaria</taxon>
    </lineage>
</organism>
<dbReference type="InParanoid" id="A0A7C8MWD6"/>
<dbReference type="InterPro" id="IPR029044">
    <property type="entry name" value="Nucleotide-diphossugar_trans"/>
</dbReference>
<name>A0A7C8MWD6_9PEZI</name>
<dbReference type="InterPro" id="IPR052427">
    <property type="entry name" value="Glycosyltrans_GT2/GT47"/>
</dbReference>
<evidence type="ECO:0000256" key="7">
    <source>
        <dbReference type="ARBA" id="ARBA00023180"/>
    </source>
</evidence>
<proteinExistence type="predicted"/>
<keyword evidence="6" id="KW-0472">Membrane</keyword>
<evidence type="ECO:0000256" key="3">
    <source>
        <dbReference type="ARBA" id="ARBA00022679"/>
    </source>
</evidence>
<dbReference type="OrthoDB" id="2849215at2759"/>
<dbReference type="AlphaFoldDB" id="A0A7C8MWD6"/>
<evidence type="ECO:0000256" key="5">
    <source>
        <dbReference type="ARBA" id="ARBA00022989"/>
    </source>
</evidence>